<dbReference type="Pfam" id="PF01262">
    <property type="entry name" value="AlaDh_PNT_C"/>
    <property type="match status" value="1"/>
</dbReference>
<evidence type="ECO:0000313" key="3">
    <source>
        <dbReference type="EMBL" id="MTW22236.1"/>
    </source>
</evidence>
<evidence type="ECO:0000256" key="1">
    <source>
        <dbReference type="SAM" id="MobiDB-lite"/>
    </source>
</evidence>
<evidence type="ECO:0000313" key="4">
    <source>
        <dbReference type="Proteomes" id="UP000434044"/>
    </source>
</evidence>
<sequence>MISHSIRFQAAQSKTGDRCVSASPARSRPRNTGLGSRPTTHTDPTYVVDGVVHYAVANMPGAVPYTSTHALNHATLPRVLALADQGWRSALREDPHVRHGLNIGEGQVTHPAVAQSLDVEYVPAEQVVA</sequence>
<feature type="compositionally biased region" description="Polar residues" evidence="1">
    <location>
        <begin position="33"/>
        <end position="43"/>
    </location>
</feature>
<dbReference type="GO" id="GO:0005886">
    <property type="term" value="C:plasma membrane"/>
    <property type="evidence" value="ECO:0007669"/>
    <property type="project" value="TreeGrafter"/>
</dbReference>
<dbReference type="InterPro" id="IPR007698">
    <property type="entry name" value="AlaDH/PNT_NAD(H)-bd"/>
</dbReference>
<dbReference type="Proteomes" id="UP000434044">
    <property type="component" value="Unassembled WGS sequence"/>
</dbReference>
<dbReference type="EMBL" id="WNKT01000034">
    <property type="protein sequence ID" value="MTW22236.1"/>
    <property type="molecule type" value="Genomic_DNA"/>
</dbReference>
<dbReference type="SUPFAM" id="SSF52283">
    <property type="entry name" value="Formate/glycerate dehydrogenase catalytic domain-like"/>
    <property type="match status" value="1"/>
</dbReference>
<feature type="region of interest" description="Disordered" evidence="1">
    <location>
        <begin position="1"/>
        <end position="43"/>
    </location>
</feature>
<evidence type="ECO:0000259" key="2">
    <source>
        <dbReference type="Pfam" id="PF01262"/>
    </source>
</evidence>
<dbReference type="AlphaFoldDB" id="A0A6N8EHP8"/>
<gene>
    <name evidence="3" type="ORF">GJ668_14230</name>
</gene>
<dbReference type="GO" id="GO:0000286">
    <property type="term" value="F:alanine dehydrogenase activity"/>
    <property type="evidence" value="ECO:0007669"/>
    <property type="project" value="TreeGrafter"/>
</dbReference>
<dbReference type="Gene3D" id="3.40.50.720">
    <property type="entry name" value="NAD(P)-binding Rossmann-like Domain"/>
    <property type="match status" value="1"/>
</dbReference>
<organism evidence="3 4">
    <name type="scientific">Allochromatium palmeri</name>
    <dbReference type="NCBI Taxonomy" id="231048"/>
    <lineage>
        <taxon>Bacteria</taxon>
        <taxon>Pseudomonadati</taxon>
        <taxon>Pseudomonadota</taxon>
        <taxon>Gammaproteobacteria</taxon>
        <taxon>Chromatiales</taxon>
        <taxon>Chromatiaceae</taxon>
        <taxon>Allochromatium</taxon>
    </lineage>
</organism>
<keyword evidence="4" id="KW-1185">Reference proteome</keyword>
<dbReference type="PANTHER" id="PTHR42795:SF1">
    <property type="entry name" value="ALANINE DEHYDROGENASE"/>
    <property type="match status" value="1"/>
</dbReference>
<name>A0A6N8EHP8_9GAMM</name>
<proteinExistence type="predicted"/>
<dbReference type="GO" id="GO:0006524">
    <property type="term" value="P:alanine catabolic process"/>
    <property type="evidence" value="ECO:0007669"/>
    <property type="project" value="TreeGrafter"/>
</dbReference>
<reference evidence="3 4" key="1">
    <citation type="submission" date="2019-11" db="EMBL/GenBank/DDBJ databases">
        <title>Whole-genome sequence of the anaerobic purple sulfur bacterium Allochromatium palmeri DSM 15591.</title>
        <authorList>
            <person name="Kyndt J.A."/>
            <person name="Meyer T.E."/>
        </authorList>
    </citation>
    <scope>NUCLEOTIDE SEQUENCE [LARGE SCALE GENOMIC DNA]</scope>
    <source>
        <strain evidence="3 4">DSM 15591</strain>
    </source>
</reference>
<accession>A0A6N8EHP8</accession>
<feature type="domain" description="Alanine dehydrogenase/pyridine nucleotide transhydrogenase NAD(H)-binding" evidence="2">
    <location>
        <begin position="36"/>
        <end position="111"/>
    </location>
</feature>
<dbReference type="OrthoDB" id="9804592at2"/>
<comment type="caution">
    <text evidence="3">The sequence shown here is derived from an EMBL/GenBank/DDBJ whole genome shotgun (WGS) entry which is preliminary data.</text>
</comment>
<protein>
    <recommendedName>
        <fullName evidence="2">Alanine dehydrogenase/pyridine nucleotide transhydrogenase NAD(H)-binding domain-containing protein</fullName>
    </recommendedName>
</protein>
<dbReference type="PANTHER" id="PTHR42795">
    <property type="entry name" value="ALANINE DEHYDROGENASE"/>
    <property type="match status" value="1"/>
</dbReference>